<dbReference type="Proteomes" id="UP000191672">
    <property type="component" value="Unassembled WGS sequence"/>
</dbReference>
<evidence type="ECO:0008006" key="4">
    <source>
        <dbReference type="Google" id="ProtNLM"/>
    </source>
</evidence>
<proteinExistence type="predicted"/>
<organism evidence="2 3">
    <name type="scientific">Penicillium antarcticum</name>
    <dbReference type="NCBI Taxonomy" id="416450"/>
    <lineage>
        <taxon>Eukaryota</taxon>
        <taxon>Fungi</taxon>
        <taxon>Dikarya</taxon>
        <taxon>Ascomycota</taxon>
        <taxon>Pezizomycotina</taxon>
        <taxon>Eurotiomycetes</taxon>
        <taxon>Eurotiomycetidae</taxon>
        <taxon>Eurotiales</taxon>
        <taxon>Aspergillaceae</taxon>
        <taxon>Penicillium</taxon>
    </lineage>
</organism>
<feature type="signal peptide" evidence="1">
    <location>
        <begin position="1"/>
        <end position="22"/>
    </location>
</feature>
<keyword evidence="3" id="KW-1185">Reference proteome</keyword>
<comment type="caution">
    <text evidence="2">The sequence shown here is derived from an EMBL/GenBank/DDBJ whole genome shotgun (WGS) entry which is preliminary data.</text>
</comment>
<sequence>MLHLRASKIAVLLPLFLSPVLAKDANLVGCDEVSCPKEGPYDRCTVEDNTFLGVGLSNIANLPSELEGFSLVKGVNVSQGLAGKDNDKPTRPFKSVYYLATPENTRTSEFPGCAVIFNNPPDKKFKGPELRGDTNATDTRAATGTCTDVLEQTCIDTITERARKVVQDSNSNVCENLEEELKKDSFNGCDGFGGQGTSLGDFTIKSFGDLDLMKNSSDCWPVQEKSDQLMQISEVNSHANYSASALIQEAYKITPILTVFIGGNDTLVDRASSQMTCLKVVTTEDPSDDDDSSDNSAVALNKGWLAVTIPAFVGSFLAL</sequence>
<evidence type="ECO:0000313" key="2">
    <source>
        <dbReference type="EMBL" id="OQD82805.1"/>
    </source>
</evidence>
<evidence type="ECO:0000256" key="1">
    <source>
        <dbReference type="SAM" id="SignalP"/>
    </source>
</evidence>
<feature type="chain" id="PRO_5010731575" description="SGNH hydrolase-type esterase domain-containing protein" evidence="1">
    <location>
        <begin position="23"/>
        <end position="319"/>
    </location>
</feature>
<evidence type="ECO:0000313" key="3">
    <source>
        <dbReference type="Proteomes" id="UP000191672"/>
    </source>
</evidence>
<reference evidence="3" key="1">
    <citation type="journal article" date="2017" name="Nat. Microbiol.">
        <title>Global analysis of biosynthetic gene clusters reveals vast potential of secondary metabolite production in Penicillium species.</title>
        <authorList>
            <person name="Nielsen J.C."/>
            <person name="Grijseels S."/>
            <person name="Prigent S."/>
            <person name="Ji B."/>
            <person name="Dainat J."/>
            <person name="Nielsen K.F."/>
            <person name="Frisvad J.C."/>
            <person name="Workman M."/>
            <person name="Nielsen J."/>
        </authorList>
    </citation>
    <scope>NUCLEOTIDE SEQUENCE [LARGE SCALE GENOMIC DNA]</scope>
    <source>
        <strain evidence="3">IBT 31811</strain>
    </source>
</reference>
<dbReference type="STRING" id="416450.A0A1V6Q0Q7"/>
<name>A0A1V6Q0Q7_9EURO</name>
<protein>
    <recommendedName>
        <fullName evidence="4">SGNH hydrolase-type esterase domain-containing protein</fullName>
    </recommendedName>
</protein>
<gene>
    <name evidence="2" type="ORF">PENANT_c019G00844</name>
</gene>
<dbReference type="EMBL" id="MDYN01000019">
    <property type="protein sequence ID" value="OQD82805.1"/>
    <property type="molecule type" value="Genomic_DNA"/>
</dbReference>
<dbReference type="AlphaFoldDB" id="A0A1V6Q0Q7"/>
<accession>A0A1V6Q0Q7</accession>
<keyword evidence="1" id="KW-0732">Signal</keyword>